<dbReference type="RefSeq" id="WP_014808830.1">
    <property type="nucleotide sequence ID" value="NC_018025.1"/>
</dbReference>
<dbReference type="Gene3D" id="3.40.50.2000">
    <property type="entry name" value="Glycogen Phosphorylase B"/>
    <property type="match status" value="2"/>
</dbReference>
<dbReference type="PANTHER" id="PTHR43174:SF1">
    <property type="entry name" value="UDP-N-ACETYLGLUCOSAMINE 2-EPIMERASE"/>
    <property type="match status" value="1"/>
</dbReference>
<dbReference type="Proteomes" id="UP000006055">
    <property type="component" value="Chromosome"/>
</dbReference>
<dbReference type="AlphaFoldDB" id="I4C283"/>
<accession>I4C283</accession>
<dbReference type="PANTHER" id="PTHR43174">
    <property type="entry name" value="UDP-N-ACETYLGLUCOSAMINE 2-EPIMERASE"/>
    <property type="match status" value="1"/>
</dbReference>
<dbReference type="STRING" id="706587.Desti_0955"/>
<dbReference type="SUPFAM" id="SSF53756">
    <property type="entry name" value="UDP-Glycosyltransferase/glycogen phosphorylase"/>
    <property type="match status" value="1"/>
</dbReference>
<evidence type="ECO:0000313" key="3">
    <source>
        <dbReference type="EMBL" id="AFM23674.1"/>
    </source>
</evidence>
<keyword evidence="4" id="KW-1185">Reference proteome</keyword>
<name>I4C283_DESTA</name>
<dbReference type="GO" id="GO:0016853">
    <property type="term" value="F:isomerase activity"/>
    <property type="evidence" value="ECO:0007669"/>
    <property type="project" value="UniProtKB-KW"/>
</dbReference>
<evidence type="ECO:0000313" key="4">
    <source>
        <dbReference type="Proteomes" id="UP000006055"/>
    </source>
</evidence>
<keyword evidence="1" id="KW-0413">Isomerase</keyword>
<gene>
    <name evidence="3" type="ordered locus">Desti_0955</name>
</gene>
<reference evidence="4" key="1">
    <citation type="submission" date="2012-06" db="EMBL/GenBank/DDBJ databases">
        <title>Complete sequence of chromosome of Desulfomonile tiedjei DSM 6799.</title>
        <authorList>
            <person name="Lucas S."/>
            <person name="Copeland A."/>
            <person name="Lapidus A."/>
            <person name="Glavina del Rio T."/>
            <person name="Dalin E."/>
            <person name="Tice H."/>
            <person name="Bruce D."/>
            <person name="Goodwin L."/>
            <person name="Pitluck S."/>
            <person name="Peters L."/>
            <person name="Ovchinnikova G."/>
            <person name="Zeytun A."/>
            <person name="Lu M."/>
            <person name="Kyrpides N."/>
            <person name="Mavromatis K."/>
            <person name="Ivanova N."/>
            <person name="Brettin T."/>
            <person name="Detter J.C."/>
            <person name="Han C."/>
            <person name="Larimer F."/>
            <person name="Land M."/>
            <person name="Hauser L."/>
            <person name="Markowitz V."/>
            <person name="Cheng J.-F."/>
            <person name="Hugenholtz P."/>
            <person name="Woyke T."/>
            <person name="Wu D."/>
            <person name="Spring S."/>
            <person name="Schroeder M."/>
            <person name="Brambilla E."/>
            <person name="Klenk H.-P."/>
            <person name="Eisen J.A."/>
        </authorList>
    </citation>
    <scope>NUCLEOTIDE SEQUENCE [LARGE SCALE GENOMIC DNA]</scope>
    <source>
        <strain evidence="4">ATCC 49306 / DSM 6799 / DCB-1</strain>
    </source>
</reference>
<dbReference type="HOGENOM" id="CLU_041674_0_1_7"/>
<evidence type="ECO:0000256" key="1">
    <source>
        <dbReference type="RuleBase" id="RU003513"/>
    </source>
</evidence>
<dbReference type="PATRIC" id="fig|706587.4.peg.1093"/>
<proteinExistence type="inferred from homology"/>
<organism evidence="3 4">
    <name type="scientific">Desulfomonile tiedjei (strain ATCC 49306 / DSM 6799 / DCB-1)</name>
    <dbReference type="NCBI Taxonomy" id="706587"/>
    <lineage>
        <taxon>Bacteria</taxon>
        <taxon>Pseudomonadati</taxon>
        <taxon>Thermodesulfobacteriota</taxon>
        <taxon>Desulfomonilia</taxon>
        <taxon>Desulfomonilales</taxon>
        <taxon>Desulfomonilaceae</taxon>
        <taxon>Desulfomonile</taxon>
    </lineage>
</organism>
<dbReference type="OrthoDB" id="9803238at2"/>
<evidence type="ECO:0000259" key="2">
    <source>
        <dbReference type="Pfam" id="PF02350"/>
    </source>
</evidence>
<dbReference type="KEGG" id="dti:Desti_0955"/>
<dbReference type="InterPro" id="IPR003331">
    <property type="entry name" value="UDP_GlcNAc_Epimerase_2_dom"/>
</dbReference>
<dbReference type="eggNOG" id="COG0381">
    <property type="taxonomic scope" value="Bacteria"/>
</dbReference>
<feature type="domain" description="UDP-N-acetylglucosamine 2-epimerase" evidence="2">
    <location>
        <begin position="24"/>
        <end position="340"/>
    </location>
</feature>
<dbReference type="Pfam" id="PF02350">
    <property type="entry name" value="Epimerase_2"/>
    <property type="match status" value="1"/>
</dbReference>
<dbReference type="EMBL" id="CP003360">
    <property type="protein sequence ID" value="AFM23674.1"/>
    <property type="molecule type" value="Genomic_DNA"/>
</dbReference>
<dbReference type="NCBIfam" id="TIGR00236">
    <property type="entry name" value="wecB"/>
    <property type="match status" value="1"/>
</dbReference>
<dbReference type="InterPro" id="IPR029767">
    <property type="entry name" value="WecB-like"/>
</dbReference>
<dbReference type="CDD" id="cd03786">
    <property type="entry name" value="GTB_UDP-GlcNAc_2-Epimerase"/>
    <property type="match status" value="1"/>
</dbReference>
<protein>
    <submittedName>
        <fullName evidence="3">UDP-N-acetylglucosamine 2-epimerase</fullName>
    </submittedName>
</protein>
<sequence length="365" mass="40767">MQKKIVSVVGARPNFMKIAPLEREFKKYPDIRHMVVHTGQHYDREMSGVFFEQLGLSHPERDLGVGSGGHGEMTGKIMIEFEKACLELQPDMVVVVGDVNSTIAASLVARKLSIPVAHVESGLRSFDETMPEELNRRLTDCLSNLLFVSEPAGMQNLEREGIDMIRAHLVGDIMLETIQMFFPAISNRKRWEDFNLQPGKYALITLHRPSNVDSEQALREVVDILSVIDMPILFPIHPRTLKRLREAGLESTLTSKAGLIITEPQPYIEFLSLLQGATLALSDSGSVQSEAAFFDVPCLVARENTERPIYLEQGTTTLVGRNKERIGELVTDVLEKHYPHATEIVKELSTDVGAKTVKIIAENLI</sequence>
<comment type="similarity">
    <text evidence="1">Belongs to the UDP-N-acetylglucosamine 2-epimerase family.</text>
</comment>